<protein>
    <submittedName>
        <fullName evidence="1">Uncharacterized protein</fullName>
    </submittedName>
</protein>
<sequence>MGKKKGCKRTTDENIIHEKAVKMRKMTDEQLVHYVEDRVEKARSEGFNRGKEVKAETLQFTITDFAEEIGKIKGIGMVTMGKIRELTDKRLEGLKNAGQGR</sequence>
<dbReference type="Proteomes" id="UP000304953">
    <property type="component" value="Unassembled WGS sequence"/>
</dbReference>
<evidence type="ECO:0000313" key="1">
    <source>
        <dbReference type="EMBL" id="TGY90877.1"/>
    </source>
</evidence>
<name>A0AC61RQ49_9FIRM</name>
<reference evidence="1" key="1">
    <citation type="submission" date="2019-04" db="EMBL/GenBank/DDBJ databases">
        <title>Microbes associate with the intestines of laboratory mice.</title>
        <authorList>
            <person name="Navarre W."/>
            <person name="Wong E."/>
            <person name="Huang K."/>
            <person name="Tropini C."/>
            <person name="Ng K."/>
            <person name="Yu B."/>
        </authorList>
    </citation>
    <scope>NUCLEOTIDE SEQUENCE</scope>
    <source>
        <strain evidence="1">NM01_1-7b</strain>
    </source>
</reference>
<keyword evidence="2" id="KW-1185">Reference proteome</keyword>
<organism evidence="1 2">
    <name type="scientific">Petralouisia muris</name>
    <dbReference type="NCBI Taxonomy" id="3032872"/>
    <lineage>
        <taxon>Bacteria</taxon>
        <taxon>Bacillati</taxon>
        <taxon>Bacillota</taxon>
        <taxon>Clostridia</taxon>
        <taxon>Lachnospirales</taxon>
        <taxon>Lachnospiraceae</taxon>
        <taxon>Petralouisia</taxon>
    </lineage>
</organism>
<evidence type="ECO:0000313" key="2">
    <source>
        <dbReference type="Proteomes" id="UP000304953"/>
    </source>
</evidence>
<accession>A0AC61RQ49</accession>
<proteinExistence type="predicted"/>
<dbReference type="EMBL" id="SRYA01000080">
    <property type="protein sequence ID" value="TGY90877.1"/>
    <property type="molecule type" value="Genomic_DNA"/>
</dbReference>
<gene>
    <name evidence="1" type="ORF">E5329_23860</name>
</gene>
<comment type="caution">
    <text evidence="1">The sequence shown here is derived from an EMBL/GenBank/DDBJ whole genome shotgun (WGS) entry which is preliminary data.</text>
</comment>